<proteinExistence type="predicted"/>
<dbReference type="Proteomes" id="UP000261520">
    <property type="component" value="Unplaced"/>
</dbReference>
<feature type="domain" description="Ubiquitin-like" evidence="1">
    <location>
        <begin position="30"/>
        <end position="91"/>
    </location>
</feature>
<reference evidence="2" key="1">
    <citation type="submission" date="2025-08" db="UniProtKB">
        <authorList>
            <consortium name="Ensembl"/>
        </authorList>
    </citation>
    <scope>IDENTIFICATION</scope>
</reference>
<name>A0A3B4B1B2_9GOBI</name>
<evidence type="ECO:0000313" key="2">
    <source>
        <dbReference type="Ensembl" id="ENSPMGP00000023163.1"/>
    </source>
</evidence>
<dbReference type="STRING" id="409849.ENSPMGP00000023163"/>
<dbReference type="InterPro" id="IPR029071">
    <property type="entry name" value="Ubiquitin-like_domsf"/>
</dbReference>
<dbReference type="PROSITE" id="PS50053">
    <property type="entry name" value="UBIQUITIN_2"/>
    <property type="match status" value="1"/>
</dbReference>
<organism evidence="2 3">
    <name type="scientific">Periophthalmus magnuspinnatus</name>
    <dbReference type="NCBI Taxonomy" id="409849"/>
    <lineage>
        <taxon>Eukaryota</taxon>
        <taxon>Metazoa</taxon>
        <taxon>Chordata</taxon>
        <taxon>Craniata</taxon>
        <taxon>Vertebrata</taxon>
        <taxon>Euteleostomi</taxon>
        <taxon>Actinopterygii</taxon>
        <taxon>Neopterygii</taxon>
        <taxon>Teleostei</taxon>
        <taxon>Neoteleostei</taxon>
        <taxon>Acanthomorphata</taxon>
        <taxon>Gobiaria</taxon>
        <taxon>Gobiiformes</taxon>
        <taxon>Gobioidei</taxon>
        <taxon>Gobiidae</taxon>
        <taxon>Oxudercinae</taxon>
        <taxon>Periophthalmus</taxon>
    </lineage>
</organism>
<accession>A0A3B4B1B2</accession>
<keyword evidence="3" id="KW-1185">Reference proteome</keyword>
<evidence type="ECO:0000313" key="3">
    <source>
        <dbReference type="Proteomes" id="UP000261520"/>
    </source>
</evidence>
<protein>
    <recommendedName>
        <fullName evidence="1">Ubiquitin-like domain-containing protein</fullName>
    </recommendedName>
</protein>
<evidence type="ECO:0000259" key="1">
    <source>
        <dbReference type="PROSITE" id="PS50053"/>
    </source>
</evidence>
<dbReference type="Gene3D" id="3.10.20.90">
    <property type="entry name" value="Phosphatidylinositol 3-kinase Catalytic Subunit, Chain A, domain 1"/>
    <property type="match status" value="1"/>
</dbReference>
<dbReference type="SUPFAM" id="SSF54236">
    <property type="entry name" value="Ubiquitin-like"/>
    <property type="match status" value="1"/>
</dbReference>
<reference evidence="2" key="2">
    <citation type="submission" date="2025-09" db="UniProtKB">
        <authorList>
            <consortium name="Ensembl"/>
        </authorList>
    </citation>
    <scope>IDENTIFICATION</scope>
</reference>
<sequence>MGRLYQVVVTGFKGERMTVDLCNTDEQMRSMTVEQLKNKIAVKLPPNTGNLCFRISLIFADERLDVDSKLLSDYGIQHMSVIQLVLQVDGGLSL</sequence>
<dbReference type="Ensembl" id="ENSPMGT00000024675.1">
    <property type="protein sequence ID" value="ENSPMGP00000023163.1"/>
    <property type="gene ID" value="ENSPMGG00000018748.1"/>
</dbReference>
<dbReference type="InterPro" id="IPR000626">
    <property type="entry name" value="Ubiquitin-like_dom"/>
</dbReference>
<dbReference type="AlphaFoldDB" id="A0A3B4B1B2"/>
<dbReference type="Pfam" id="PF00240">
    <property type="entry name" value="ubiquitin"/>
    <property type="match status" value="1"/>
</dbReference>